<dbReference type="EMBL" id="JAPDRQ010000105">
    <property type="protein sequence ID" value="KAJ9655071.1"/>
    <property type="molecule type" value="Genomic_DNA"/>
</dbReference>
<keyword evidence="2" id="KW-1185">Reference proteome</keyword>
<name>A0ACC3A4I2_9EURO</name>
<evidence type="ECO:0000313" key="2">
    <source>
        <dbReference type="Proteomes" id="UP001172386"/>
    </source>
</evidence>
<gene>
    <name evidence="1" type="ORF">H2198_006012</name>
</gene>
<sequence length="130" mass="13478">MSLKAASSGFSDGLEEGDDGDTADSAALFFAALRLLRKSQKPAARSAKTTIVAPTPMPAAAPVDRPDELVKTTGALVAVADAVAVSALLEAAVLLEDAVDVEEDVDAEVDVELVEEEEVDVLEVDPPFAR</sequence>
<dbReference type="Proteomes" id="UP001172386">
    <property type="component" value="Unassembled WGS sequence"/>
</dbReference>
<organism evidence="1 2">
    <name type="scientific">Neophaeococcomyces mojaviensis</name>
    <dbReference type="NCBI Taxonomy" id="3383035"/>
    <lineage>
        <taxon>Eukaryota</taxon>
        <taxon>Fungi</taxon>
        <taxon>Dikarya</taxon>
        <taxon>Ascomycota</taxon>
        <taxon>Pezizomycotina</taxon>
        <taxon>Eurotiomycetes</taxon>
        <taxon>Chaetothyriomycetidae</taxon>
        <taxon>Chaetothyriales</taxon>
        <taxon>Chaetothyriales incertae sedis</taxon>
        <taxon>Neophaeococcomyces</taxon>
    </lineage>
</organism>
<evidence type="ECO:0000313" key="1">
    <source>
        <dbReference type="EMBL" id="KAJ9655071.1"/>
    </source>
</evidence>
<protein>
    <submittedName>
        <fullName evidence="1">Uncharacterized protein</fullName>
    </submittedName>
</protein>
<comment type="caution">
    <text evidence="1">The sequence shown here is derived from an EMBL/GenBank/DDBJ whole genome shotgun (WGS) entry which is preliminary data.</text>
</comment>
<accession>A0ACC3A4I2</accession>
<proteinExistence type="predicted"/>
<reference evidence="1" key="1">
    <citation type="submission" date="2022-10" db="EMBL/GenBank/DDBJ databases">
        <title>Culturing micro-colonial fungi from biological soil crusts in the Mojave desert and describing Neophaeococcomyces mojavensis, and introducing the new genera and species Taxawa tesnikishii.</title>
        <authorList>
            <person name="Kurbessoian T."/>
            <person name="Stajich J.E."/>
        </authorList>
    </citation>
    <scope>NUCLEOTIDE SEQUENCE</scope>
    <source>
        <strain evidence="1">JES_112</strain>
    </source>
</reference>